<dbReference type="InterPro" id="IPR000772">
    <property type="entry name" value="Ricin_B_lectin"/>
</dbReference>
<protein>
    <recommendedName>
        <fullName evidence="1">Ricin B lectin domain-containing protein</fullName>
    </recommendedName>
</protein>
<dbReference type="Pfam" id="PF04450">
    <property type="entry name" value="BSP"/>
    <property type="match status" value="1"/>
</dbReference>
<dbReference type="SMART" id="SM00458">
    <property type="entry name" value="RICIN"/>
    <property type="match status" value="2"/>
</dbReference>
<comment type="caution">
    <text evidence="2">The sequence shown here is derived from an EMBL/GenBank/DDBJ whole genome shotgun (WGS) entry which is preliminary data.</text>
</comment>
<sequence>MTAVKALLQKWYPKIVTKLGAQANAPATITLNTDPSFGGAYVSGNNIYIGVPFLNAHLNDPDMAIAIHEVTHIATSGINWTFNPSWITEGFADYVRYWVYSSGMAIANPATFTYLHGYEHAGYFFNYISTTFNKPNFARDLYANQLASSDLNTFIRSQTGNANGYTTLGEAWNNMTGKKVSSILTFKNGSTNSCADVLNYTDSDNNPVQIVSCTGNIAQWWTFTPISSTSTYGTIRTNVGQALAGNPLRDGSERCLYPQGNGTTSGTAVVIYNCDPGSTGMQWYFQTNGLIRNVNSNLCLQPQGGSTANNTRLQVVTCNSAAASQNWNVRPLDIMQSKGSTTTAINYCLGSSTDGTIPATTSYLQDRTCNYNNGQRLVFVPSSAGGTSGYYKVYTHTGNASDARCLDLNGGSTANNTRVILAPCTGSTTQQWMRYPSERLASVAASGACLQLEGNSTAVNAYMVINTCNTTDYQKFKFATM</sequence>
<dbReference type="AlphaFoldDB" id="A0A8J4E1E8"/>
<feature type="domain" description="Ricin B lectin" evidence="1">
    <location>
        <begin position="338"/>
        <end position="479"/>
    </location>
</feature>
<evidence type="ECO:0000313" key="3">
    <source>
        <dbReference type="Proteomes" id="UP000612585"/>
    </source>
</evidence>
<evidence type="ECO:0000259" key="1">
    <source>
        <dbReference type="SMART" id="SM00458"/>
    </source>
</evidence>
<dbReference type="Proteomes" id="UP000612585">
    <property type="component" value="Unassembled WGS sequence"/>
</dbReference>
<reference evidence="2" key="1">
    <citation type="submission" date="2021-01" db="EMBL/GenBank/DDBJ databases">
        <title>Whole genome shotgun sequence of Virgisporangium aurantiacum NBRC 16421.</title>
        <authorList>
            <person name="Komaki H."/>
            <person name="Tamura T."/>
        </authorList>
    </citation>
    <scope>NUCLEOTIDE SEQUENCE</scope>
    <source>
        <strain evidence="2">NBRC 16421</strain>
    </source>
</reference>
<dbReference type="PROSITE" id="PS50231">
    <property type="entry name" value="RICIN_B_LECTIN"/>
    <property type="match status" value="2"/>
</dbReference>
<dbReference type="InterPro" id="IPR007541">
    <property type="entry name" value="Uncharacterised_BSP"/>
</dbReference>
<dbReference type="InterPro" id="IPR035992">
    <property type="entry name" value="Ricin_B-like_lectins"/>
</dbReference>
<name>A0A8J4E1E8_9ACTN</name>
<dbReference type="SUPFAM" id="SSF50370">
    <property type="entry name" value="Ricin B-like lectins"/>
    <property type="match status" value="3"/>
</dbReference>
<dbReference type="EMBL" id="BOPG01000033">
    <property type="protein sequence ID" value="GIJ57688.1"/>
    <property type="molecule type" value="Genomic_DNA"/>
</dbReference>
<dbReference type="CDD" id="cd00161">
    <property type="entry name" value="beta-trefoil_Ricin-like"/>
    <property type="match status" value="2"/>
</dbReference>
<feature type="domain" description="Ricin B lectin" evidence="1">
    <location>
        <begin position="181"/>
        <end position="330"/>
    </location>
</feature>
<accession>A0A8J4E1E8</accession>
<keyword evidence="3" id="KW-1185">Reference proteome</keyword>
<proteinExistence type="predicted"/>
<dbReference type="Gene3D" id="2.80.10.50">
    <property type="match status" value="3"/>
</dbReference>
<dbReference type="Pfam" id="PF00652">
    <property type="entry name" value="Ricin_B_lectin"/>
    <property type="match status" value="2"/>
</dbReference>
<organism evidence="2 3">
    <name type="scientific">Virgisporangium aurantiacum</name>
    <dbReference type="NCBI Taxonomy" id="175570"/>
    <lineage>
        <taxon>Bacteria</taxon>
        <taxon>Bacillati</taxon>
        <taxon>Actinomycetota</taxon>
        <taxon>Actinomycetes</taxon>
        <taxon>Micromonosporales</taxon>
        <taxon>Micromonosporaceae</taxon>
        <taxon>Virgisporangium</taxon>
    </lineage>
</organism>
<evidence type="ECO:0000313" key="2">
    <source>
        <dbReference type="EMBL" id="GIJ57688.1"/>
    </source>
</evidence>
<gene>
    <name evidence="2" type="ORF">Vau01_052040</name>
</gene>